<organism evidence="6 7">
    <name type="scientific">Ureibacillus thermophilus</name>
    <dbReference type="NCBI Taxonomy" id="367743"/>
    <lineage>
        <taxon>Bacteria</taxon>
        <taxon>Bacillati</taxon>
        <taxon>Bacillota</taxon>
        <taxon>Bacilli</taxon>
        <taxon>Bacillales</taxon>
        <taxon>Caryophanaceae</taxon>
        <taxon>Ureibacillus</taxon>
    </lineage>
</organism>
<dbReference type="InterPro" id="IPR051212">
    <property type="entry name" value="Type-I_RE_S_subunit"/>
</dbReference>
<dbReference type="PANTHER" id="PTHR43140">
    <property type="entry name" value="TYPE-1 RESTRICTION ENZYME ECOKI SPECIFICITY PROTEIN"/>
    <property type="match status" value="1"/>
</dbReference>
<accession>A0A4P6UNG5</accession>
<keyword evidence="6" id="KW-0540">Nuclease</keyword>
<feature type="domain" description="Type I restriction modification DNA specificity" evidence="5">
    <location>
        <begin position="19"/>
        <end position="187"/>
    </location>
</feature>
<comment type="subunit">
    <text evidence="4">The methyltransferase is composed of M and S polypeptides.</text>
</comment>
<evidence type="ECO:0000313" key="6">
    <source>
        <dbReference type="EMBL" id="QBK24494.1"/>
    </source>
</evidence>
<keyword evidence="3" id="KW-0238">DNA-binding</keyword>
<dbReference type="KEGG" id="uth:DKZ56_00330"/>
<evidence type="ECO:0000256" key="3">
    <source>
        <dbReference type="ARBA" id="ARBA00023125"/>
    </source>
</evidence>
<dbReference type="GO" id="GO:0003677">
    <property type="term" value="F:DNA binding"/>
    <property type="evidence" value="ECO:0007669"/>
    <property type="project" value="UniProtKB-KW"/>
</dbReference>
<evidence type="ECO:0000259" key="5">
    <source>
        <dbReference type="Pfam" id="PF01420"/>
    </source>
</evidence>
<dbReference type="Gene3D" id="3.90.220.20">
    <property type="entry name" value="DNA methylase specificity domains"/>
    <property type="match status" value="2"/>
</dbReference>
<keyword evidence="6" id="KW-0255">Endonuclease</keyword>
<keyword evidence="6" id="KW-0378">Hydrolase</keyword>
<dbReference type="AlphaFoldDB" id="A0A4P6UNG5"/>
<gene>
    <name evidence="6" type="ORF">DKZ56_00330</name>
</gene>
<keyword evidence="2" id="KW-0680">Restriction system</keyword>
<dbReference type="PANTHER" id="PTHR43140:SF1">
    <property type="entry name" value="TYPE I RESTRICTION ENZYME ECOKI SPECIFICITY SUBUNIT"/>
    <property type="match status" value="1"/>
</dbReference>
<comment type="similarity">
    <text evidence="1">Belongs to the type-I restriction system S methylase family.</text>
</comment>
<dbReference type="RefSeq" id="WP_208650774.1">
    <property type="nucleotide sequence ID" value="NZ_CP036528.1"/>
</dbReference>
<dbReference type="SUPFAM" id="SSF116734">
    <property type="entry name" value="DNA methylase specificity domain"/>
    <property type="match status" value="2"/>
</dbReference>
<dbReference type="InterPro" id="IPR000055">
    <property type="entry name" value="Restrct_endonuc_typeI_TRD"/>
</dbReference>
<dbReference type="InterPro" id="IPR044946">
    <property type="entry name" value="Restrct_endonuc_typeI_TRD_sf"/>
</dbReference>
<dbReference type="EMBL" id="CP036528">
    <property type="protein sequence ID" value="QBK24494.1"/>
    <property type="molecule type" value="Genomic_DNA"/>
</dbReference>
<name>A0A4P6UNG5_9BACL</name>
<dbReference type="GO" id="GO:0009307">
    <property type="term" value="P:DNA restriction-modification system"/>
    <property type="evidence" value="ECO:0007669"/>
    <property type="project" value="UniProtKB-KW"/>
</dbReference>
<evidence type="ECO:0000256" key="4">
    <source>
        <dbReference type="ARBA" id="ARBA00038652"/>
    </source>
</evidence>
<evidence type="ECO:0000256" key="2">
    <source>
        <dbReference type="ARBA" id="ARBA00022747"/>
    </source>
</evidence>
<proteinExistence type="inferred from homology"/>
<dbReference type="GO" id="GO:0004519">
    <property type="term" value="F:endonuclease activity"/>
    <property type="evidence" value="ECO:0007669"/>
    <property type="project" value="UniProtKB-KW"/>
</dbReference>
<sequence length="436" mass="51076">MKKYTEYKDSGVKWIGQIPSHWEISRIRSVTKVKSIKNKPNERLLSIYRDYGVIYKDSRDDNHNVASEDLSTYKFVEPSDLVINKMKAWQGSLAISEYQGIISPAYIICEVSDSIYPRYLHYLLRSKGYIGAYKSISYGVRIGQWDMRYEDFKKLPLLVPPLEEQKMIADYLDKKLNEIDLLIEIKEKQIELFKEKQRKIIDDYILNGINHKKTKKVDEVWLASIPEDWHLIPLKHIVQEINISRDDIREDEIYLSLDRIESKTGKFKIEDGNVEFDSKVKEFKETDILFNKLRPYLAKVVFPKRKGVCVGELLVLRPKVKTVLPEYLHYVLLSPSFINLVDSSTYGTKMPRANWEFIGNQKIPIPRKIEEQKQIVELIKQRTQVIDDFIKYTEEYIAKIKEYRQTLISNVVTGRFNICHLISKGGEEFANGYVGA</sequence>
<evidence type="ECO:0000313" key="7">
    <source>
        <dbReference type="Proteomes" id="UP000291151"/>
    </source>
</evidence>
<dbReference type="Pfam" id="PF01420">
    <property type="entry name" value="Methylase_S"/>
    <property type="match status" value="2"/>
</dbReference>
<protein>
    <submittedName>
        <fullName evidence="6">Restriction endonuclease subunit S</fullName>
    </submittedName>
</protein>
<dbReference type="REBASE" id="303692">
    <property type="entry name" value="S1.UthLM102ORF335P"/>
</dbReference>
<dbReference type="Proteomes" id="UP000291151">
    <property type="component" value="Chromosome"/>
</dbReference>
<feature type="domain" description="Type I restriction modification DNA specificity" evidence="5">
    <location>
        <begin position="265"/>
        <end position="386"/>
    </location>
</feature>
<evidence type="ECO:0000256" key="1">
    <source>
        <dbReference type="ARBA" id="ARBA00010923"/>
    </source>
</evidence>
<keyword evidence="7" id="KW-1185">Reference proteome</keyword>
<reference evidence="6 7" key="1">
    <citation type="submission" date="2019-02" db="EMBL/GenBank/DDBJ databases">
        <title>Ureibacillus thermophilus.</title>
        <authorList>
            <person name="Sunny J.S."/>
            <person name="Natarajan A."/>
            <person name="Saleena L.M."/>
        </authorList>
    </citation>
    <scope>NUCLEOTIDE SEQUENCE [LARGE SCALE GENOMIC DNA]</scope>
    <source>
        <strain evidence="6 7">LM102</strain>
    </source>
</reference>